<dbReference type="AlphaFoldDB" id="A0A848M490"/>
<dbReference type="InterPro" id="IPR017850">
    <property type="entry name" value="Alkaline_phosphatase_core_sf"/>
</dbReference>
<evidence type="ECO:0000256" key="5">
    <source>
        <dbReference type="ARBA" id="ARBA00022692"/>
    </source>
</evidence>
<feature type="transmembrane region" description="Helical" evidence="12">
    <location>
        <begin position="162"/>
        <end position="181"/>
    </location>
</feature>
<keyword evidence="15" id="KW-1185">Reference proteome</keyword>
<keyword evidence="10" id="KW-0479">Metal-binding</keyword>
<dbReference type="GO" id="GO:0005886">
    <property type="term" value="C:plasma membrane"/>
    <property type="evidence" value="ECO:0007669"/>
    <property type="project" value="UniProtKB-SubCell"/>
</dbReference>
<keyword evidence="6 12" id="KW-1133">Transmembrane helix</keyword>
<evidence type="ECO:0000256" key="6">
    <source>
        <dbReference type="ARBA" id="ARBA00022989"/>
    </source>
</evidence>
<dbReference type="Pfam" id="PF00884">
    <property type="entry name" value="Sulfatase"/>
    <property type="match status" value="1"/>
</dbReference>
<dbReference type="Gene3D" id="3.40.720.10">
    <property type="entry name" value="Alkaline Phosphatase, subunit A"/>
    <property type="match status" value="1"/>
</dbReference>
<dbReference type="Gene3D" id="3.30.1120.170">
    <property type="match status" value="1"/>
</dbReference>
<feature type="transmembrane region" description="Helical" evidence="12">
    <location>
        <begin position="39"/>
        <end position="57"/>
    </location>
</feature>
<keyword evidence="10" id="KW-0464">Manganese</keyword>
<feature type="binding site" evidence="11">
    <location>
        <position position="485"/>
    </location>
    <ligand>
        <name>Mn(2+)</name>
        <dbReference type="ChEBI" id="CHEBI:29035"/>
    </ligand>
</feature>
<dbReference type="PANTHER" id="PTHR47371">
    <property type="entry name" value="LIPOTEICHOIC ACID SYNTHASE"/>
    <property type="match status" value="1"/>
</dbReference>
<proteinExistence type="inferred from homology"/>
<evidence type="ECO:0000259" key="13">
    <source>
        <dbReference type="Pfam" id="PF00884"/>
    </source>
</evidence>
<evidence type="ECO:0000313" key="14">
    <source>
        <dbReference type="EMBL" id="NMO95868.1"/>
    </source>
</evidence>
<comment type="subcellular location">
    <subcellularLocation>
        <location evidence="1">Cell membrane</location>
        <topology evidence="1">Multi-pass membrane protein</topology>
    </subcellularLocation>
</comment>
<sequence>MKEVQKNRLTWFGGMFLLLLLKLIVFRLFIFNGVLWDKVLTDTFSLLAFMALLEIGLTRRLRPAVYWILNLILSLILFASVIYHAYYGSIPTYTALSGLGQVTQVRGSIQSLIEPVQFIFWADLVVLALVWGIRKIRNRSRRGLTFYTPQTFYAGARSTKPVWRMVMAGLCVVGALLSVMYTRKAWSIENEQVRAEQMGFVNYQISAAIRDSQEKKALAQGNLTDTINRINELQSTYPYTDEKKVGSKPRLFGSGKGMNLLVVQMESLQNFVMHASLEGQELTPVMNKLADEGLYFPYVYQQIGQGNTSDAEFMSNTSIYPVGSLAMSTGFGDRKLPSLPKLLSGKGYESSTFHVNDVTFWNRKQMYPALGFDHYYDKPSFENDQFNEFGASDEEMYRTGLAKLQTALQESKNFYGQFITVSSHSPFTVPPEESRINIPDSLQGTQLGNYLDAANYSDYALGTLIEYLKQNNLWDNTVLVVYGDHFGINPNDTDPSQITSTLGVPYHEQISRFNIPLMIRVPGLENGEKIEMTGGQLDIMPTIANIMGISLAEEQFTAFGQDLLNIDHNVFGMRYYLPTGSFFNDDIMFVPGNGFEDGSAISLETLEPVQEFTKYRDDYEYVLQLMKLSDEYVKLLPKRAP</sequence>
<evidence type="ECO:0000256" key="12">
    <source>
        <dbReference type="SAM" id="Phobius"/>
    </source>
</evidence>
<feature type="binding site" evidence="11">
    <location>
        <position position="484"/>
    </location>
    <ligand>
        <name>Mn(2+)</name>
        <dbReference type="ChEBI" id="CHEBI:29035"/>
    </ligand>
</feature>
<evidence type="ECO:0000256" key="2">
    <source>
        <dbReference type="ARBA" id="ARBA00004936"/>
    </source>
</evidence>
<protein>
    <submittedName>
        <fullName evidence="14">LTA synthase family protein</fullName>
    </submittedName>
</protein>
<feature type="transmembrane region" description="Helical" evidence="12">
    <location>
        <begin position="12"/>
        <end position="33"/>
    </location>
</feature>
<comment type="pathway">
    <text evidence="2">Cell wall biogenesis; lipoteichoic acid biosynthesis.</text>
</comment>
<feature type="binding site" evidence="10">
    <location>
        <position position="424"/>
    </location>
    <ligand>
        <name>substrate</name>
    </ligand>
</feature>
<keyword evidence="5 12" id="KW-0812">Transmembrane</keyword>
<feature type="transmembrane region" description="Helical" evidence="12">
    <location>
        <begin position="64"/>
        <end position="86"/>
    </location>
</feature>
<dbReference type="PIRSF" id="PIRSF005091">
    <property type="entry name" value="Mmb_sulf_HI1246"/>
    <property type="match status" value="1"/>
</dbReference>
<evidence type="ECO:0000256" key="8">
    <source>
        <dbReference type="PIRNR" id="PIRNR005091"/>
    </source>
</evidence>
<feature type="binding site" evidence="11">
    <location>
        <position position="266"/>
    </location>
    <ligand>
        <name>Mn(2+)</name>
        <dbReference type="ChEBI" id="CHEBI:29035"/>
    </ligand>
</feature>
<dbReference type="InterPro" id="IPR050448">
    <property type="entry name" value="OpgB/LTA_synthase_biosynth"/>
</dbReference>
<feature type="domain" description="Sulfatase N-terminal" evidence="13">
    <location>
        <begin position="259"/>
        <end position="549"/>
    </location>
</feature>
<dbReference type="InterPro" id="IPR012160">
    <property type="entry name" value="LtaS-like"/>
</dbReference>
<evidence type="ECO:0000256" key="4">
    <source>
        <dbReference type="ARBA" id="ARBA00022475"/>
    </source>
</evidence>
<feature type="binding site" evidence="11">
    <location>
        <position position="308"/>
    </location>
    <ligand>
        <name>Mn(2+)</name>
        <dbReference type="ChEBI" id="CHEBI:29035"/>
    </ligand>
</feature>
<dbReference type="SUPFAM" id="SSF53649">
    <property type="entry name" value="Alkaline phosphatase-like"/>
    <property type="match status" value="1"/>
</dbReference>
<evidence type="ECO:0000256" key="3">
    <source>
        <dbReference type="ARBA" id="ARBA00009983"/>
    </source>
</evidence>
<reference evidence="14 15" key="1">
    <citation type="submission" date="2020-04" db="EMBL/GenBank/DDBJ databases">
        <title>Paenibacillus algicola sp. nov., a novel marine bacterium producing alginate lyase.</title>
        <authorList>
            <person name="Huang H."/>
        </authorList>
    </citation>
    <scope>NUCLEOTIDE SEQUENCE [LARGE SCALE GENOMIC DNA]</scope>
    <source>
        <strain evidence="14 15">L7-75</strain>
    </source>
</reference>
<organism evidence="14 15">
    <name type="scientific">Paenibacillus lemnae</name>
    <dbReference type="NCBI Taxonomy" id="1330551"/>
    <lineage>
        <taxon>Bacteria</taxon>
        <taxon>Bacillati</taxon>
        <taxon>Bacillota</taxon>
        <taxon>Bacilli</taxon>
        <taxon>Bacillales</taxon>
        <taxon>Paenibacillaceae</taxon>
        <taxon>Paenibacillus</taxon>
    </lineage>
</organism>
<feature type="transmembrane region" description="Helical" evidence="12">
    <location>
        <begin position="116"/>
        <end position="133"/>
    </location>
</feature>
<gene>
    <name evidence="14" type="ORF">HII30_08815</name>
</gene>
<evidence type="ECO:0000256" key="9">
    <source>
        <dbReference type="PIRSR" id="PIRSR005091-1"/>
    </source>
</evidence>
<accession>A0A848M490</accession>
<evidence type="ECO:0000313" key="15">
    <source>
        <dbReference type="Proteomes" id="UP000565468"/>
    </source>
</evidence>
<evidence type="ECO:0000256" key="10">
    <source>
        <dbReference type="PIRSR" id="PIRSR005091-2"/>
    </source>
</evidence>
<evidence type="ECO:0000256" key="7">
    <source>
        <dbReference type="ARBA" id="ARBA00023136"/>
    </source>
</evidence>
<dbReference type="EMBL" id="JABBPN010000006">
    <property type="protein sequence ID" value="NMO95868.1"/>
    <property type="molecule type" value="Genomic_DNA"/>
</dbReference>
<dbReference type="InterPro" id="IPR000917">
    <property type="entry name" value="Sulfatase_N"/>
</dbReference>
<evidence type="ECO:0000256" key="1">
    <source>
        <dbReference type="ARBA" id="ARBA00004651"/>
    </source>
</evidence>
<dbReference type="Proteomes" id="UP000565468">
    <property type="component" value="Unassembled WGS sequence"/>
</dbReference>
<keyword evidence="7 8" id="KW-0472">Membrane</keyword>
<evidence type="ECO:0000256" key="11">
    <source>
        <dbReference type="PIRSR" id="PIRSR005091-3"/>
    </source>
</evidence>
<dbReference type="PANTHER" id="PTHR47371:SF3">
    <property type="entry name" value="PHOSPHOGLYCEROL TRANSFERASE I"/>
    <property type="match status" value="1"/>
</dbReference>
<keyword evidence="4 8" id="KW-1003">Cell membrane</keyword>
<comment type="caution">
    <text evidence="14">The sequence shown here is derived from an EMBL/GenBank/DDBJ whole genome shotgun (WGS) entry which is preliminary data.</text>
</comment>
<comment type="similarity">
    <text evidence="3 8">Belongs to the LTA synthase family.</text>
</comment>
<dbReference type="GO" id="GO:0046872">
    <property type="term" value="F:metal ion binding"/>
    <property type="evidence" value="ECO:0007669"/>
    <property type="project" value="UniProtKB-KW"/>
</dbReference>
<feature type="active site" evidence="9">
    <location>
        <position position="308"/>
    </location>
</feature>
<dbReference type="CDD" id="cd16015">
    <property type="entry name" value="LTA_synthase"/>
    <property type="match status" value="1"/>
</dbReference>
<name>A0A848M490_PAELE</name>